<proteinExistence type="predicted"/>
<dbReference type="OrthoDB" id="8478645at2"/>
<feature type="transmembrane region" description="Helical" evidence="1">
    <location>
        <begin position="71"/>
        <end position="92"/>
    </location>
</feature>
<keyword evidence="1" id="KW-1133">Transmembrane helix</keyword>
<evidence type="ECO:0008006" key="4">
    <source>
        <dbReference type="Google" id="ProtNLM"/>
    </source>
</evidence>
<reference evidence="2 3" key="1">
    <citation type="submission" date="2018-11" db="EMBL/GenBank/DDBJ databases">
        <title>Erythrobacter spongiae sp. nov., isolated from a marine sponge.</title>
        <authorList>
            <person name="Zhuang L."/>
            <person name="Luo L."/>
        </authorList>
    </citation>
    <scope>NUCLEOTIDE SEQUENCE [LARGE SCALE GENOMIC DNA]</scope>
    <source>
        <strain evidence="2 3">HN-E23</strain>
    </source>
</reference>
<gene>
    <name evidence="2" type="ORF">EG799_09765</name>
</gene>
<protein>
    <recommendedName>
        <fullName evidence="4">DUF4129 domain-containing protein</fullName>
    </recommendedName>
</protein>
<evidence type="ECO:0000313" key="3">
    <source>
        <dbReference type="Proteomes" id="UP000275232"/>
    </source>
</evidence>
<evidence type="ECO:0000313" key="2">
    <source>
        <dbReference type="EMBL" id="RPF71874.1"/>
    </source>
</evidence>
<sequence>MTREQGNGAAVAGGDDFARAWRHMRADDSLQFAPVDMPAAPEPPDWLVRLQDWLAEVFAPLARFLAGIWPVLSWVLLALAIAAALFIVWRLFGPDLGARRARPEQMEDWAPEEGVALALLEEADRLAREGRFDEATHLLLQRSVGQIAEARPHLVEPSSTAREIAAEPRLPAAARNAFAIIAGRVERSLFALTRLTAEDWHAARAAYADFALANGRASA</sequence>
<keyword evidence="1" id="KW-0812">Transmembrane</keyword>
<dbReference type="AlphaFoldDB" id="A0A3N5CRZ2"/>
<organism evidence="2 3">
    <name type="scientific">Aurantiacibacter spongiae</name>
    <dbReference type="NCBI Taxonomy" id="2488860"/>
    <lineage>
        <taxon>Bacteria</taxon>
        <taxon>Pseudomonadati</taxon>
        <taxon>Pseudomonadota</taxon>
        <taxon>Alphaproteobacteria</taxon>
        <taxon>Sphingomonadales</taxon>
        <taxon>Erythrobacteraceae</taxon>
        <taxon>Aurantiacibacter</taxon>
    </lineage>
</organism>
<comment type="caution">
    <text evidence="2">The sequence shown here is derived from an EMBL/GenBank/DDBJ whole genome shotgun (WGS) entry which is preliminary data.</text>
</comment>
<name>A0A3N5CRZ2_9SPHN</name>
<dbReference type="EMBL" id="RPFZ01000001">
    <property type="protein sequence ID" value="RPF71874.1"/>
    <property type="molecule type" value="Genomic_DNA"/>
</dbReference>
<keyword evidence="3" id="KW-1185">Reference proteome</keyword>
<dbReference type="Proteomes" id="UP000275232">
    <property type="component" value="Unassembled WGS sequence"/>
</dbReference>
<accession>A0A3N5CRZ2</accession>
<dbReference type="RefSeq" id="WP_123880728.1">
    <property type="nucleotide sequence ID" value="NZ_RPFZ01000001.1"/>
</dbReference>
<evidence type="ECO:0000256" key="1">
    <source>
        <dbReference type="SAM" id="Phobius"/>
    </source>
</evidence>
<keyword evidence="1" id="KW-0472">Membrane</keyword>